<dbReference type="GO" id="GO:0035091">
    <property type="term" value="F:phosphatidylinositol binding"/>
    <property type="evidence" value="ECO:0007669"/>
    <property type="project" value="TreeGrafter"/>
</dbReference>
<feature type="region of interest" description="Disordered" evidence="1">
    <location>
        <begin position="41"/>
        <end position="124"/>
    </location>
</feature>
<evidence type="ECO:0000313" key="3">
    <source>
        <dbReference type="EMBL" id="PRW58701.1"/>
    </source>
</evidence>
<sequence length="507" mass="53015">MCSTRQGSSIMAPSLGGDSVRRQRSAVPSVLDVIKLMQESAAEAEEEPASLAPSSPQSVARPQPPSVARTPSQHSALQPPRFNQQQQQQQQQQGELDGLRRSSLDRSPGGGLRRASSAGASSGAALVHQPYAAKPSPESIRLAKRCNKALAVLGRLRRPGMRSGGDWKEALPPAALRTCKALVFFHQRKAGLLGGWDWGQGCLIRRHQDGTWGAPVFLKLRGGSLGLTLGLQTLQSVSVLQTDQQVKEFVRDHASLSLDATMPSAYVDPLAHDEPVVKTLKHSDVSLPPGVPEPYTARLSDGLIYDISVRAGVTYVDDALNTAVYGPSQDGEPVTPTQILAGLVDPPREFLPLFKALDELAGTANLTRRTISKYEIARALSMGKKSFAKLSSGSSRTGGKTSSGLSPSGSLCPLPGGSPTSTLQAAAAGGAAAALLDGGGGEDGGGGSLFGGNSKLFGDVNIGFEELHTYEQQEAEELAAEMEAESTAETAAEAAAQAAHLAQLAHA</sequence>
<organism evidence="3 4">
    <name type="scientific">Chlorella sorokiniana</name>
    <name type="common">Freshwater green alga</name>
    <dbReference type="NCBI Taxonomy" id="3076"/>
    <lineage>
        <taxon>Eukaryota</taxon>
        <taxon>Viridiplantae</taxon>
        <taxon>Chlorophyta</taxon>
        <taxon>core chlorophytes</taxon>
        <taxon>Trebouxiophyceae</taxon>
        <taxon>Chlorellales</taxon>
        <taxon>Chlorellaceae</taxon>
        <taxon>Chlorella clade</taxon>
        <taxon>Chlorella</taxon>
    </lineage>
</organism>
<evidence type="ECO:0000256" key="1">
    <source>
        <dbReference type="SAM" id="MobiDB-lite"/>
    </source>
</evidence>
<comment type="caution">
    <text evidence="3">The sequence shown here is derived from an EMBL/GenBank/DDBJ whole genome shotgun (WGS) entry which is preliminary data.</text>
</comment>
<feature type="region of interest" description="Disordered" evidence="1">
    <location>
        <begin position="1"/>
        <end position="24"/>
    </location>
</feature>
<feature type="compositionally biased region" description="Polar residues" evidence="1">
    <location>
        <begin position="1"/>
        <end position="11"/>
    </location>
</feature>
<proteinExistence type="predicted"/>
<dbReference type="AlphaFoldDB" id="A0A2P6TXC2"/>
<feature type="compositionally biased region" description="Low complexity" evidence="1">
    <location>
        <begin position="84"/>
        <end position="93"/>
    </location>
</feature>
<dbReference type="CDD" id="cd11524">
    <property type="entry name" value="SYLF"/>
    <property type="match status" value="1"/>
</dbReference>
<feature type="domain" description="Ysc84 actin-binding" evidence="2">
    <location>
        <begin position="222"/>
        <end position="359"/>
    </location>
</feature>
<dbReference type="EMBL" id="LHPG02000005">
    <property type="protein sequence ID" value="PRW58701.1"/>
    <property type="molecule type" value="Genomic_DNA"/>
</dbReference>
<feature type="region of interest" description="Disordered" evidence="1">
    <location>
        <begin position="389"/>
        <end position="417"/>
    </location>
</feature>
<reference evidence="3 4" key="1">
    <citation type="journal article" date="2018" name="Plant J.">
        <title>Genome sequences of Chlorella sorokiniana UTEX 1602 and Micractinium conductrix SAG 241.80: implications to maltose excretion by a green alga.</title>
        <authorList>
            <person name="Arriola M.B."/>
            <person name="Velmurugan N."/>
            <person name="Zhang Y."/>
            <person name="Plunkett M.H."/>
            <person name="Hondzo H."/>
            <person name="Barney B.M."/>
        </authorList>
    </citation>
    <scope>NUCLEOTIDE SEQUENCE [LARGE SCALE GENOMIC DNA]</scope>
    <source>
        <strain evidence="4">UTEX 1602</strain>
    </source>
</reference>
<evidence type="ECO:0000259" key="2">
    <source>
        <dbReference type="Pfam" id="PF04366"/>
    </source>
</evidence>
<dbReference type="InterPro" id="IPR051702">
    <property type="entry name" value="SH3_domain_YSC84-like"/>
</dbReference>
<dbReference type="PANTHER" id="PTHR15629:SF2">
    <property type="entry name" value="SH3 DOMAIN-CONTAINING YSC84-LIKE PROTEIN 1"/>
    <property type="match status" value="1"/>
</dbReference>
<gene>
    <name evidence="3" type="ORF">C2E21_2909</name>
</gene>
<accession>A0A2P6TXC2</accession>
<dbReference type="OrthoDB" id="512348at2759"/>
<dbReference type="Proteomes" id="UP000239899">
    <property type="component" value="Unassembled WGS sequence"/>
</dbReference>
<name>A0A2P6TXC2_CHLSO</name>
<keyword evidence="4" id="KW-1185">Reference proteome</keyword>
<dbReference type="PANTHER" id="PTHR15629">
    <property type="entry name" value="SH3YL1 PROTEIN"/>
    <property type="match status" value="1"/>
</dbReference>
<dbReference type="InterPro" id="IPR007461">
    <property type="entry name" value="Ysc84_actin-binding"/>
</dbReference>
<dbReference type="Pfam" id="PF04366">
    <property type="entry name" value="Ysc84"/>
    <property type="match status" value="1"/>
</dbReference>
<protein>
    <submittedName>
        <fullName evidence="3">Ligand-binding SH3</fullName>
    </submittedName>
</protein>
<evidence type="ECO:0000313" key="4">
    <source>
        <dbReference type="Proteomes" id="UP000239899"/>
    </source>
</evidence>
<feature type="compositionally biased region" description="Low complexity" evidence="1">
    <location>
        <begin position="113"/>
        <end position="124"/>
    </location>
</feature>
<feature type="compositionally biased region" description="Low complexity" evidence="1">
    <location>
        <begin position="49"/>
        <end position="58"/>
    </location>
</feature>